<evidence type="ECO:0000256" key="3">
    <source>
        <dbReference type="ARBA" id="ARBA00022692"/>
    </source>
</evidence>
<keyword evidence="5 6" id="KW-0472">Membrane</keyword>
<evidence type="ECO:0000313" key="8">
    <source>
        <dbReference type="EMBL" id="EHP70782.1"/>
    </source>
</evidence>
<dbReference type="PANTHER" id="PTHR43840:SF30">
    <property type="entry name" value="TRANSPORT PROTEIN, HYPOTHETICAL"/>
    <property type="match status" value="1"/>
</dbReference>
<name>H2C3G1_9CREN</name>
<dbReference type="Proteomes" id="UP000003980">
    <property type="component" value="Unassembled WGS sequence"/>
</dbReference>
<dbReference type="InterPro" id="IPR050291">
    <property type="entry name" value="CDF_Transporter"/>
</dbReference>
<dbReference type="eggNOG" id="arCOG01478">
    <property type="taxonomic scope" value="Archaea"/>
</dbReference>
<dbReference type="AlphaFoldDB" id="H2C3G1"/>
<feature type="transmembrane region" description="Helical" evidence="6">
    <location>
        <begin position="76"/>
        <end position="99"/>
    </location>
</feature>
<dbReference type="RefSeq" id="WP_009071600.1">
    <property type="nucleotide sequence ID" value="NZ_JH597761.1"/>
</dbReference>
<dbReference type="HOGENOM" id="CLU_076277_0_0_2"/>
<keyword evidence="9" id="KW-1185">Reference proteome</keyword>
<evidence type="ECO:0000256" key="5">
    <source>
        <dbReference type="ARBA" id="ARBA00023136"/>
    </source>
</evidence>
<gene>
    <name evidence="8" type="ORF">MetMK1DRAFT_00012850</name>
</gene>
<evidence type="ECO:0000256" key="2">
    <source>
        <dbReference type="ARBA" id="ARBA00022448"/>
    </source>
</evidence>
<dbReference type="Gene3D" id="1.20.1510.10">
    <property type="entry name" value="Cation efflux protein transmembrane domain"/>
    <property type="match status" value="1"/>
</dbReference>
<feature type="transmembrane region" description="Helical" evidence="6">
    <location>
        <begin position="12"/>
        <end position="32"/>
    </location>
</feature>
<dbReference type="STRING" id="671065.MetMK1DRAFT_00012850"/>
<proteinExistence type="predicted"/>
<evidence type="ECO:0000256" key="6">
    <source>
        <dbReference type="SAM" id="Phobius"/>
    </source>
</evidence>
<evidence type="ECO:0000313" key="9">
    <source>
        <dbReference type="Proteomes" id="UP000003980"/>
    </source>
</evidence>
<organism evidence="8 9">
    <name type="scientific">Metallosphaera yellowstonensis MK1</name>
    <dbReference type="NCBI Taxonomy" id="671065"/>
    <lineage>
        <taxon>Archaea</taxon>
        <taxon>Thermoproteota</taxon>
        <taxon>Thermoprotei</taxon>
        <taxon>Sulfolobales</taxon>
        <taxon>Sulfolobaceae</taxon>
        <taxon>Metallosphaera</taxon>
    </lineage>
</organism>
<dbReference type="OrthoDB" id="8907at2157"/>
<feature type="domain" description="Cation efflux protein transmembrane" evidence="7">
    <location>
        <begin position="17"/>
        <end position="195"/>
    </location>
</feature>
<dbReference type="EMBL" id="JH597761">
    <property type="protein sequence ID" value="EHP70782.1"/>
    <property type="molecule type" value="Genomic_DNA"/>
</dbReference>
<dbReference type="SUPFAM" id="SSF161111">
    <property type="entry name" value="Cation efflux protein transmembrane domain-like"/>
    <property type="match status" value="1"/>
</dbReference>
<feature type="transmembrane region" description="Helical" evidence="6">
    <location>
        <begin position="44"/>
        <end position="64"/>
    </location>
</feature>
<keyword evidence="3 6" id="KW-0812">Transmembrane</keyword>
<dbReference type="Pfam" id="PF01545">
    <property type="entry name" value="Cation_efflux"/>
    <property type="match status" value="1"/>
</dbReference>
<dbReference type="GO" id="GO:0016020">
    <property type="term" value="C:membrane"/>
    <property type="evidence" value="ECO:0007669"/>
    <property type="project" value="UniProtKB-SubCell"/>
</dbReference>
<comment type="subcellular location">
    <subcellularLocation>
        <location evidence="1">Membrane</location>
        <topology evidence="1">Multi-pass membrane protein</topology>
    </subcellularLocation>
</comment>
<feature type="transmembrane region" description="Helical" evidence="6">
    <location>
        <begin position="111"/>
        <end position="129"/>
    </location>
</feature>
<dbReference type="PANTHER" id="PTHR43840">
    <property type="entry name" value="MITOCHONDRIAL METAL TRANSPORTER 1-RELATED"/>
    <property type="match status" value="1"/>
</dbReference>
<dbReference type="InterPro" id="IPR058533">
    <property type="entry name" value="Cation_efflux_TM"/>
</dbReference>
<reference evidence="8 9" key="1">
    <citation type="submission" date="2012-01" db="EMBL/GenBank/DDBJ databases">
        <title>Improved High-Quality Draft sequence of Metallosphaera yellowstonensis MK1.</title>
        <authorList>
            <consortium name="US DOE Joint Genome Institute"/>
            <person name="Lucas S."/>
            <person name="Han J."/>
            <person name="Cheng J.-F."/>
            <person name="Goodwin L."/>
            <person name="Pitluck S."/>
            <person name="Peters L."/>
            <person name="Teshima H."/>
            <person name="Detter J.C."/>
            <person name="Han C."/>
            <person name="Tapia R."/>
            <person name="Land M."/>
            <person name="Hauser L."/>
            <person name="Kyrpides N."/>
            <person name="Kozubal M."/>
            <person name="Macur R.E."/>
            <person name="Jay Z."/>
            <person name="Inskeep W."/>
            <person name="Woyke T."/>
        </authorList>
    </citation>
    <scope>NUCLEOTIDE SEQUENCE [LARGE SCALE GENOMIC DNA]</scope>
    <source>
        <strain evidence="8 9">MK1</strain>
    </source>
</reference>
<sequence length="306" mass="33963">MIPTEKLNSASRVFLYSGIVLLPLSILEIIYGNLFSSYILLADAYHGFIDSLTAFLFSVLLKVIYRRTKRFPLGLYNLESLAMLMVSALILFLSVSVLLQSFGREASTPSWLSSLAWAGGLVTLGIYLLERRYNWLQLVRADMLHSKLDIVLEALSGVGIIVGNYFLTIAIVTTIVGFILVDTAREVKEAILSLVGANCNSPLAERIETILSSYGFNVARVYVRRLGSFYMIHVIVRMPSETPLSKVYKEKKKAERIVQTFDGVAVIDVRAVPTKVDRLKKEVRGVGVPRANTINEKSGPGHTSVE</sequence>
<accession>H2C3G1</accession>
<protein>
    <submittedName>
        <fullName evidence="8">Putative Co/Zn/Cd cation transporter</fullName>
    </submittedName>
</protein>
<keyword evidence="2" id="KW-0813">Transport</keyword>
<evidence type="ECO:0000259" key="7">
    <source>
        <dbReference type="Pfam" id="PF01545"/>
    </source>
</evidence>
<keyword evidence="4 6" id="KW-1133">Transmembrane helix</keyword>
<feature type="transmembrane region" description="Helical" evidence="6">
    <location>
        <begin position="150"/>
        <end position="181"/>
    </location>
</feature>
<evidence type="ECO:0000256" key="4">
    <source>
        <dbReference type="ARBA" id="ARBA00022989"/>
    </source>
</evidence>
<evidence type="ECO:0000256" key="1">
    <source>
        <dbReference type="ARBA" id="ARBA00004141"/>
    </source>
</evidence>
<dbReference type="GO" id="GO:0008324">
    <property type="term" value="F:monoatomic cation transmembrane transporter activity"/>
    <property type="evidence" value="ECO:0007669"/>
    <property type="project" value="InterPro"/>
</dbReference>
<dbReference type="InterPro" id="IPR027469">
    <property type="entry name" value="Cation_efflux_TMD_sf"/>
</dbReference>